<evidence type="ECO:0000313" key="1">
    <source>
        <dbReference type="EMBL" id="TWP51525.1"/>
    </source>
</evidence>
<proteinExistence type="predicted"/>
<name>A0A563EV06_9PSEU</name>
<gene>
    <name evidence="1" type="ORF">FKR81_15100</name>
</gene>
<protein>
    <submittedName>
        <fullName evidence="1">Uncharacterized protein</fullName>
    </submittedName>
</protein>
<dbReference type="RefSeq" id="WP_146352331.1">
    <property type="nucleotide sequence ID" value="NZ_VOBR01000008.1"/>
</dbReference>
<organism evidence="1 2">
    <name type="scientific">Lentzea tibetensis</name>
    <dbReference type="NCBI Taxonomy" id="2591470"/>
    <lineage>
        <taxon>Bacteria</taxon>
        <taxon>Bacillati</taxon>
        <taxon>Actinomycetota</taxon>
        <taxon>Actinomycetes</taxon>
        <taxon>Pseudonocardiales</taxon>
        <taxon>Pseudonocardiaceae</taxon>
        <taxon>Lentzea</taxon>
    </lineage>
</organism>
<evidence type="ECO:0000313" key="2">
    <source>
        <dbReference type="Proteomes" id="UP000316639"/>
    </source>
</evidence>
<dbReference type="OrthoDB" id="3697915at2"/>
<dbReference type="Proteomes" id="UP000316639">
    <property type="component" value="Unassembled WGS sequence"/>
</dbReference>
<reference evidence="1 2" key="1">
    <citation type="submission" date="2019-07" db="EMBL/GenBank/DDBJ databases">
        <title>Lentzea xizangensis sp. nov., isolated from Qinghai-Tibetan Plateau Soils.</title>
        <authorList>
            <person name="Huang J."/>
        </authorList>
    </citation>
    <scope>NUCLEOTIDE SEQUENCE [LARGE SCALE GENOMIC DNA]</scope>
    <source>
        <strain evidence="1 2">FXJ1.1311</strain>
    </source>
</reference>
<sequence length="107" mass="11140">MSIVDKIEPWMLVVLALSVLVLIAAVRGGAKAARKTREVSRMGGNTVRTLLTTAAIGGAQWLIIANATDPRVTAAALAVPAFVTAALIVRALTVTTTEHAHTKGGKR</sequence>
<accession>A0A563EV06</accession>
<dbReference type="EMBL" id="VOBR01000008">
    <property type="protein sequence ID" value="TWP51525.1"/>
    <property type="molecule type" value="Genomic_DNA"/>
</dbReference>
<dbReference type="AlphaFoldDB" id="A0A563EV06"/>
<keyword evidence="2" id="KW-1185">Reference proteome</keyword>
<comment type="caution">
    <text evidence="1">The sequence shown here is derived from an EMBL/GenBank/DDBJ whole genome shotgun (WGS) entry which is preliminary data.</text>
</comment>